<evidence type="ECO:0000256" key="5">
    <source>
        <dbReference type="ARBA" id="ARBA00023004"/>
    </source>
</evidence>
<dbReference type="PANTHER" id="PTHR47870:SF4">
    <property type="entry name" value="CYTOCHROME C-TYPE BIOGENESIS PROTEIN CYCH"/>
    <property type="match status" value="1"/>
</dbReference>
<dbReference type="RefSeq" id="WP_007576428.1">
    <property type="nucleotide sequence ID" value="NZ_AGUD01000232.1"/>
</dbReference>
<evidence type="ECO:0000256" key="2">
    <source>
        <dbReference type="ARBA" id="ARBA00022617"/>
    </source>
</evidence>
<feature type="domain" description="CcmH/CycL/Ccl2/NrfF N-terminal" evidence="8">
    <location>
        <begin position="30"/>
        <end position="155"/>
    </location>
</feature>
<comment type="similarity">
    <text evidence="1 6">Belongs to the CcmH/CycL/Ccl2/NrfF family.</text>
</comment>
<dbReference type="InterPro" id="IPR051263">
    <property type="entry name" value="C-type_cytochrome_biogenesis"/>
</dbReference>
<evidence type="ECO:0000256" key="1">
    <source>
        <dbReference type="ARBA" id="ARBA00010342"/>
    </source>
</evidence>
<dbReference type="Gene3D" id="1.10.8.640">
    <property type="entry name" value="Cytochrome C biogenesis protein"/>
    <property type="match status" value="1"/>
</dbReference>
<dbReference type="CDD" id="cd16378">
    <property type="entry name" value="CcmH_N"/>
    <property type="match status" value="1"/>
</dbReference>
<proteinExistence type="inferred from homology"/>
<organism evidence="9 10">
    <name type="scientific">Patulibacter medicamentivorans</name>
    <dbReference type="NCBI Taxonomy" id="1097667"/>
    <lineage>
        <taxon>Bacteria</taxon>
        <taxon>Bacillati</taxon>
        <taxon>Actinomycetota</taxon>
        <taxon>Thermoleophilia</taxon>
        <taxon>Solirubrobacterales</taxon>
        <taxon>Patulibacteraceae</taxon>
        <taxon>Patulibacter</taxon>
    </lineage>
</organism>
<dbReference type="InterPro" id="IPR038297">
    <property type="entry name" value="CcmH/CycL/NrfF/Ccl2_sf"/>
</dbReference>
<dbReference type="PANTHER" id="PTHR47870">
    <property type="entry name" value="CYTOCHROME C-TYPE BIOGENESIS PROTEIN CCMH"/>
    <property type="match status" value="1"/>
</dbReference>
<evidence type="ECO:0000313" key="9">
    <source>
        <dbReference type="EMBL" id="EHN10259.1"/>
    </source>
</evidence>
<protein>
    <recommendedName>
        <fullName evidence="6">Cytochrome c-type biogenesis protein</fullName>
    </recommendedName>
</protein>
<sequence length="199" mass="21049">MTAAAPSIATRPAAGVLRSPVGAAIVALLLAVLALTAIVSPAVAAPPSAADRQAVEREVESRLMCVTCNTPLEQSEATQANRERDEIERLAARGLSADQVVDRMVAIYGESVLIDPPDDTVRLLRWLLPTLGALVAAGLLTVLVRRWRRRRDQADAATPPAVDPDGPTGDGPLDPTAPSPTPPTDADQQRLDADLARYR</sequence>
<name>H0E7U1_9ACTN</name>
<keyword evidence="6" id="KW-0812">Transmembrane</keyword>
<dbReference type="Pfam" id="PF03918">
    <property type="entry name" value="CcmH"/>
    <property type="match status" value="1"/>
</dbReference>
<keyword evidence="4 6" id="KW-0732">Signal</keyword>
<dbReference type="AlphaFoldDB" id="H0E7U1"/>
<dbReference type="Proteomes" id="UP000005143">
    <property type="component" value="Unassembled WGS sequence"/>
</dbReference>
<keyword evidence="6" id="KW-1133">Transmembrane helix</keyword>
<reference evidence="9 10" key="1">
    <citation type="journal article" date="2013" name="Biodegradation">
        <title>Quantitative proteomic analysis of ibuprofen-degrading Patulibacter sp. strain I11.</title>
        <authorList>
            <person name="Almeida B."/>
            <person name="Kjeldal H."/>
            <person name="Lolas I."/>
            <person name="Knudsen A.D."/>
            <person name="Carvalho G."/>
            <person name="Nielsen K.L."/>
            <person name="Barreto Crespo M.T."/>
            <person name="Stensballe A."/>
            <person name="Nielsen J.L."/>
        </authorList>
    </citation>
    <scope>NUCLEOTIDE SEQUENCE [LARGE SCALE GENOMIC DNA]</scope>
    <source>
        <strain evidence="9 10">I11</strain>
    </source>
</reference>
<keyword evidence="2 6" id="KW-0349">Heme</keyword>
<evidence type="ECO:0000256" key="3">
    <source>
        <dbReference type="ARBA" id="ARBA00022723"/>
    </source>
</evidence>
<feature type="compositionally biased region" description="Low complexity" evidence="7">
    <location>
        <begin position="155"/>
        <end position="174"/>
    </location>
</feature>
<feature type="compositionally biased region" description="Basic and acidic residues" evidence="7">
    <location>
        <begin position="187"/>
        <end position="199"/>
    </location>
</feature>
<keyword evidence="10" id="KW-1185">Reference proteome</keyword>
<feature type="transmembrane region" description="Helical" evidence="6">
    <location>
        <begin position="126"/>
        <end position="144"/>
    </location>
</feature>
<dbReference type="EMBL" id="AGUD01000232">
    <property type="protein sequence ID" value="EHN10259.1"/>
    <property type="molecule type" value="Genomic_DNA"/>
</dbReference>
<evidence type="ECO:0000256" key="4">
    <source>
        <dbReference type="ARBA" id="ARBA00022729"/>
    </source>
</evidence>
<evidence type="ECO:0000256" key="7">
    <source>
        <dbReference type="SAM" id="MobiDB-lite"/>
    </source>
</evidence>
<evidence type="ECO:0000313" key="10">
    <source>
        <dbReference type="Proteomes" id="UP000005143"/>
    </source>
</evidence>
<accession>H0E7U1</accession>
<keyword evidence="5 6" id="KW-0408">Iron</keyword>
<evidence type="ECO:0000256" key="6">
    <source>
        <dbReference type="RuleBase" id="RU364112"/>
    </source>
</evidence>
<gene>
    <name evidence="9" type="ORF">PAI11_28950</name>
</gene>
<keyword evidence="3 6" id="KW-0479">Metal-binding</keyword>
<evidence type="ECO:0000259" key="8">
    <source>
        <dbReference type="Pfam" id="PF03918"/>
    </source>
</evidence>
<keyword evidence="6" id="KW-0472">Membrane</keyword>
<dbReference type="PATRIC" id="fig|1097667.3.peg.2871"/>
<comment type="caution">
    <text evidence="9">The sequence shown here is derived from an EMBL/GenBank/DDBJ whole genome shotgun (WGS) entry which is preliminary data.</text>
</comment>
<comment type="function">
    <text evidence="6">Possible subunit of a heme lyase.</text>
</comment>
<dbReference type="InterPro" id="IPR005616">
    <property type="entry name" value="CcmH/CycL/Ccl2/NrfF_N"/>
</dbReference>
<dbReference type="OrthoDB" id="5245130at2"/>
<dbReference type="GO" id="GO:0005886">
    <property type="term" value="C:plasma membrane"/>
    <property type="evidence" value="ECO:0007669"/>
    <property type="project" value="TreeGrafter"/>
</dbReference>
<feature type="region of interest" description="Disordered" evidence="7">
    <location>
        <begin position="151"/>
        <end position="199"/>
    </location>
</feature>
<dbReference type="GO" id="GO:0046872">
    <property type="term" value="F:metal ion binding"/>
    <property type="evidence" value="ECO:0007669"/>
    <property type="project" value="UniProtKB-KW"/>
</dbReference>